<gene>
    <name evidence="1" type="ORF">DJ93_3489</name>
</gene>
<proteinExistence type="predicted"/>
<evidence type="ECO:0000313" key="1">
    <source>
        <dbReference type="EMBL" id="KFM98501.1"/>
    </source>
</evidence>
<protein>
    <submittedName>
        <fullName evidence="1">Uncharacterized protein</fullName>
    </submittedName>
</protein>
<organism evidence="1 2">
    <name type="scientific">Bacillus clarus</name>
    <dbReference type="NCBI Taxonomy" id="2338372"/>
    <lineage>
        <taxon>Bacteria</taxon>
        <taxon>Bacillati</taxon>
        <taxon>Bacillota</taxon>
        <taxon>Bacilli</taxon>
        <taxon>Bacillales</taxon>
        <taxon>Bacillaceae</taxon>
        <taxon>Bacillus</taxon>
        <taxon>Bacillus cereus group</taxon>
    </lineage>
</organism>
<reference evidence="1 2" key="1">
    <citation type="submission" date="2014-04" db="EMBL/GenBank/DDBJ databases">
        <authorList>
            <person name="Bishop-Lilly K.A."/>
            <person name="Broomall S.M."/>
            <person name="Chain P.S."/>
            <person name="Chertkov O."/>
            <person name="Coyne S.R."/>
            <person name="Daligault H.E."/>
            <person name="Davenport K.W."/>
            <person name="Erkkila T."/>
            <person name="Frey K.G."/>
            <person name="Gibbons H.S."/>
            <person name="Gu W."/>
            <person name="Jaissle J."/>
            <person name="Johnson S.L."/>
            <person name="Koroleva G.I."/>
            <person name="Ladner J.T."/>
            <person name="Lo C.-C."/>
            <person name="Minogue T.D."/>
            <person name="Munk C."/>
            <person name="Palacios G.F."/>
            <person name="Redden C.L."/>
            <person name="Rosenzweig C.N."/>
            <person name="Scholz M.B."/>
            <person name="Teshima H."/>
            <person name="Xu Y."/>
        </authorList>
    </citation>
    <scope>NUCLEOTIDE SEQUENCE [LARGE SCALE GENOMIC DNA]</scope>
    <source>
        <strain evidence="1 2">BHP</strain>
    </source>
</reference>
<sequence>MVYGKVYPFVGLEFKKYVQDLKIHCTSFRVFAPEPFFILCIFNHIDYVIEEFL</sequence>
<evidence type="ECO:0000313" key="2">
    <source>
        <dbReference type="Proteomes" id="UP000029389"/>
    </source>
</evidence>
<dbReference type="AlphaFoldDB" id="A0A090YJX0"/>
<dbReference type="Proteomes" id="UP000029389">
    <property type="component" value="Unassembled WGS sequence"/>
</dbReference>
<accession>A0A090YJX0</accession>
<name>A0A090YJX0_9BACI</name>
<dbReference type="EMBL" id="JMQC01000008">
    <property type="protein sequence ID" value="KFM98501.1"/>
    <property type="molecule type" value="Genomic_DNA"/>
</dbReference>
<comment type="caution">
    <text evidence="1">The sequence shown here is derived from an EMBL/GenBank/DDBJ whole genome shotgun (WGS) entry which is preliminary data.</text>
</comment>